<reference evidence="3" key="1">
    <citation type="journal article" date="2021" name="Int. J. Syst. Evol. Microbiol.">
        <title>Actinocatenispora comari sp. nov., an endophytic actinomycete isolated from aerial parts of Comarum salesowianum.</title>
        <authorList>
            <person name="Oyunbileg N."/>
            <person name="Iizaka Y."/>
            <person name="Hamada M."/>
            <person name="Davaapurev B.O."/>
            <person name="Fukumoto A."/>
            <person name="Tsetseg B."/>
            <person name="Kato F."/>
            <person name="Tamura T."/>
            <person name="Batkhuu J."/>
            <person name="Anzai Y."/>
        </authorList>
    </citation>
    <scope>NUCLEOTIDE SEQUENCE [LARGE SCALE GENOMIC DNA]</scope>
    <source>
        <strain evidence="3">NUM-2625</strain>
    </source>
</reference>
<protein>
    <submittedName>
        <fullName evidence="2">Uncharacterized protein</fullName>
    </submittedName>
</protein>
<feature type="compositionally biased region" description="Low complexity" evidence="1">
    <location>
        <begin position="50"/>
        <end position="62"/>
    </location>
</feature>
<sequence>MVGSSTSSIRTSLVPCQASAFTAHLLAVGFGQPGSATHGAADHAPDLNTAAPDGEPGGAAPTARRRTSAGSDATGGCAGERRAATPRYAGARRPTGARPVTPAGCRYTFGFPVRRQRVGGTDQGRARS</sequence>
<feature type="region of interest" description="Disordered" evidence="1">
    <location>
        <begin position="31"/>
        <end position="128"/>
    </location>
</feature>
<comment type="caution">
    <text evidence="2">The sequence shown here is derived from an EMBL/GenBank/DDBJ whole genome shotgun (WGS) entry which is preliminary data.</text>
</comment>
<organism evidence="2 3">
    <name type="scientific">Actinocatenispora comari</name>
    <dbReference type="NCBI Taxonomy" id="2807577"/>
    <lineage>
        <taxon>Bacteria</taxon>
        <taxon>Bacillati</taxon>
        <taxon>Actinomycetota</taxon>
        <taxon>Actinomycetes</taxon>
        <taxon>Micromonosporales</taxon>
        <taxon>Micromonosporaceae</taxon>
        <taxon>Actinocatenispora</taxon>
    </lineage>
</organism>
<name>A0A8J4ENK6_9ACTN</name>
<gene>
    <name evidence="2" type="ORF">NUM_30280</name>
</gene>
<evidence type="ECO:0000256" key="1">
    <source>
        <dbReference type="SAM" id="MobiDB-lite"/>
    </source>
</evidence>
<evidence type="ECO:0000313" key="2">
    <source>
        <dbReference type="EMBL" id="GIL27774.1"/>
    </source>
</evidence>
<dbReference type="EMBL" id="BOPO01000053">
    <property type="protein sequence ID" value="GIL27774.1"/>
    <property type="molecule type" value="Genomic_DNA"/>
</dbReference>
<evidence type="ECO:0000313" key="3">
    <source>
        <dbReference type="Proteomes" id="UP000614996"/>
    </source>
</evidence>
<dbReference type="AlphaFoldDB" id="A0A8J4ENK6"/>
<proteinExistence type="predicted"/>
<keyword evidence="3" id="KW-1185">Reference proteome</keyword>
<dbReference type="Proteomes" id="UP000614996">
    <property type="component" value="Unassembled WGS sequence"/>
</dbReference>
<accession>A0A8J4ENK6</accession>